<feature type="transmembrane region" description="Helical" evidence="1">
    <location>
        <begin position="6"/>
        <end position="29"/>
    </location>
</feature>
<evidence type="ECO:0000313" key="2">
    <source>
        <dbReference type="EMBL" id="CAF0701729.1"/>
    </source>
</evidence>
<protein>
    <submittedName>
        <fullName evidence="2">Uncharacterized protein</fullName>
    </submittedName>
</protein>
<sequence length="116" mass="13069">MNSAEIARMVGTIIVLGFCFVLSAGLYAGLYTAGRMFRKTWLIWVSSLFALGQFLAAVGMVMTGYLDPFWRYLVAASALAYLAIPPAMWRVVIAFHRSEERPTSREREAERTRTEP</sequence>
<gene>
    <name evidence="2" type="ORF">MPNT_410006</name>
</gene>
<dbReference type="AlphaFoldDB" id="A0A8J2BUJ1"/>
<dbReference type="Proteomes" id="UP000663859">
    <property type="component" value="Unassembled WGS sequence"/>
</dbReference>
<keyword evidence="3" id="KW-1185">Reference proteome</keyword>
<evidence type="ECO:0000256" key="1">
    <source>
        <dbReference type="SAM" id="Phobius"/>
    </source>
</evidence>
<comment type="caution">
    <text evidence="2">The sequence shown here is derived from an EMBL/GenBank/DDBJ whole genome shotgun (WGS) entry which is preliminary data.</text>
</comment>
<evidence type="ECO:0000313" key="3">
    <source>
        <dbReference type="Proteomes" id="UP000663859"/>
    </source>
</evidence>
<feature type="transmembrane region" description="Helical" evidence="1">
    <location>
        <begin position="72"/>
        <end position="95"/>
    </location>
</feature>
<accession>A0A8J2BUJ1</accession>
<organism evidence="2 3">
    <name type="scientific">Candidatus Methylacidithermus pantelleriae</name>
    <dbReference type="NCBI Taxonomy" id="2744239"/>
    <lineage>
        <taxon>Bacteria</taxon>
        <taxon>Pseudomonadati</taxon>
        <taxon>Verrucomicrobiota</taxon>
        <taxon>Methylacidiphilae</taxon>
        <taxon>Methylacidiphilales</taxon>
        <taxon>Methylacidiphilaceae</taxon>
        <taxon>Candidatus Methylacidithermus</taxon>
    </lineage>
</organism>
<keyword evidence="1" id="KW-0472">Membrane</keyword>
<name>A0A8J2BUJ1_9BACT</name>
<keyword evidence="1" id="KW-1133">Transmembrane helix</keyword>
<proteinExistence type="predicted"/>
<dbReference type="EMBL" id="CAJNOB010000036">
    <property type="protein sequence ID" value="CAF0701729.1"/>
    <property type="molecule type" value="Genomic_DNA"/>
</dbReference>
<keyword evidence="1" id="KW-0812">Transmembrane</keyword>
<dbReference type="RefSeq" id="WP_174583470.1">
    <property type="nucleotide sequence ID" value="NZ_CAJNOB010000036.1"/>
</dbReference>
<feature type="transmembrane region" description="Helical" evidence="1">
    <location>
        <begin position="41"/>
        <end position="66"/>
    </location>
</feature>
<reference evidence="2" key="1">
    <citation type="submission" date="2021-02" db="EMBL/GenBank/DDBJ databases">
        <authorList>
            <person name="Cremers G."/>
            <person name="Picone N."/>
        </authorList>
    </citation>
    <scope>NUCLEOTIDE SEQUENCE</scope>
    <source>
        <strain evidence="2">PQ17</strain>
    </source>
</reference>